<dbReference type="RefSeq" id="WP_284153049.1">
    <property type="nucleotide sequence ID" value="NZ_AP025516.1"/>
</dbReference>
<evidence type="ECO:0000313" key="2">
    <source>
        <dbReference type="EMBL" id="BDD85927.1"/>
    </source>
</evidence>
<dbReference type="EMBL" id="AP025516">
    <property type="protein sequence ID" value="BDD85927.1"/>
    <property type="molecule type" value="Genomic_DNA"/>
</dbReference>
<reference evidence="2 3" key="1">
    <citation type="submission" date="2022-01" db="EMBL/GenBank/DDBJ databases">
        <title>Desulfofustis limnae sp. nov., a novel mesophilic sulfate-reducing bacterium isolated from marsh soil.</title>
        <authorList>
            <person name="Watanabe M."/>
            <person name="Takahashi A."/>
            <person name="Kojima H."/>
            <person name="Fukui M."/>
        </authorList>
    </citation>
    <scope>NUCLEOTIDE SEQUENCE [LARGE SCALE GENOMIC DNA]</scope>
    <source>
        <strain evidence="2 3">PPLL</strain>
    </source>
</reference>
<evidence type="ECO:0008006" key="4">
    <source>
        <dbReference type="Google" id="ProtNLM"/>
    </source>
</evidence>
<keyword evidence="3" id="KW-1185">Reference proteome</keyword>
<accession>A0ABM7W4T6</accession>
<proteinExistence type="predicted"/>
<evidence type="ECO:0000256" key="1">
    <source>
        <dbReference type="SAM" id="MobiDB-lite"/>
    </source>
</evidence>
<name>A0ABM7W4T6_9BACT</name>
<feature type="region of interest" description="Disordered" evidence="1">
    <location>
        <begin position="29"/>
        <end position="52"/>
    </location>
</feature>
<organism evidence="2 3">
    <name type="scientific">Desulfofustis limnaeus</name>
    <dbReference type="NCBI Taxonomy" id="2740163"/>
    <lineage>
        <taxon>Bacteria</taxon>
        <taxon>Pseudomonadati</taxon>
        <taxon>Thermodesulfobacteriota</taxon>
        <taxon>Desulfobulbia</taxon>
        <taxon>Desulfobulbales</taxon>
        <taxon>Desulfocapsaceae</taxon>
        <taxon>Desulfofustis</taxon>
    </lineage>
</organism>
<dbReference type="Proteomes" id="UP000830055">
    <property type="component" value="Chromosome"/>
</dbReference>
<protein>
    <recommendedName>
        <fullName evidence="4">Tail protein</fullName>
    </recommendedName>
</protein>
<gene>
    <name evidence="2" type="ORF">DPPLL_02920</name>
</gene>
<evidence type="ECO:0000313" key="3">
    <source>
        <dbReference type="Proteomes" id="UP000830055"/>
    </source>
</evidence>
<feature type="compositionally biased region" description="Basic and acidic residues" evidence="1">
    <location>
        <begin position="29"/>
        <end position="49"/>
    </location>
</feature>
<sequence length="252" mass="27053">MSTPFSFIGAADAYLDILSDTGEPTGLELKGDCSEFTPKPDSERKEQTAHGRSNYGQVLASVTLPKPMTATITFGQLDQALFAAAFFGTNTALTQEAGDVSTPIAVVTIPDKWVELGHYMISNVVVTEDTDTDPATYAAGTDYEINPRLGMIMAKSGGAIAEGATVRVTLTKAAVNGTIMKGMTKANVRIRVKLDGQNFADGRNFISEIYQMRLAPTSNFSLIGEEFVSVTFEGALETPTGKDHPMQHIWLS</sequence>